<proteinExistence type="predicted"/>
<dbReference type="EMBL" id="BNDV01000002">
    <property type="protein sequence ID" value="GHI11764.1"/>
    <property type="molecule type" value="Genomic_DNA"/>
</dbReference>
<organism evidence="2 3">
    <name type="scientific">Streptomyces virginiae</name>
    <name type="common">Streptomyces cinnamonensis</name>
    <dbReference type="NCBI Taxonomy" id="1961"/>
    <lineage>
        <taxon>Bacteria</taxon>
        <taxon>Bacillati</taxon>
        <taxon>Actinomycetota</taxon>
        <taxon>Actinomycetes</taxon>
        <taxon>Kitasatosporales</taxon>
        <taxon>Streptomycetaceae</taxon>
        <taxon>Streptomyces</taxon>
    </lineage>
</organism>
<dbReference type="PANTHER" id="PTHR35010:SF2">
    <property type="entry name" value="BLL4672 PROTEIN"/>
    <property type="match status" value="1"/>
</dbReference>
<dbReference type="Gene3D" id="1.10.260.40">
    <property type="entry name" value="lambda repressor-like DNA-binding domains"/>
    <property type="match status" value="1"/>
</dbReference>
<protein>
    <submittedName>
        <fullName evidence="2">Transcriptional regulator</fullName>
    </submittedName>
</protein>
<feature type="domain" description="HTH cro/C1-type" evidence="1">
    <location>
        <begin position="38"/>
        <end position="89"/>
    </location>
</feature>
<dbReference type="PANTHER" id="PTHR35010">
    <property type="entry name" value="BLL4672 PROTEIN-RELATED"/>
    <property type="match status" value="1"/>
</dbReference>
<dbReference type="SMART" id="SM00530">
    <property type="entry name" value="HTH_XRE"/>
    <property type="match status" value="1"/>
</dbReference>
<dbReference type="Pfam" id="PF17765">
    <property type="entry name" value="MLTR_LBD"/>
    <property type="match status" value="1"/>
</dbReference>
<accession>A0ABQ3NGC8</accession>
<dbReference type="InterPro" id="IPR041413">
    <property type="entry name" value="MLTR_LBD"/>
</dbReference>
<dbReference type="Pfam" id="PF13560">
    <property type="entry name" value="HTH_31"/>
    <property type="match status" value="1"/>
</dbReference>
<dbReference type="CDD" id="cd00093">
    <property type="entry name" value="HTH_XRE"/>
    <property type="match status" value="1"/>
</dbReference>
<dbReference type="PROSITE" id="PS50943">
    <property type="entry name" value="HTH_CROC1"/>
    <property type="match status" value="1"/>
</dbReference>
<dbReference type="Proteomes" id="UP000660554">
    <property type="component" value="Unassembled WGS sequence"/>
</dbReference>
<dbReference type="Gene3D" id="3.30.450.180">
    <property type="match status" value="1"/>
</dbReference>
<evidence type="ECO:0000313" key="3">
    <source>
        <dbReference type="Proteomes" id="UP000660554"/>
    </source>
</evidence>
<keyword evidence="3" id="KW-1185">Reference proteome</keyword>
<reference evidence="3" key="1">
    <citation type="submission" date="2020-09" db="EMBL/GenBank/DDBJ databases">
        <title>Whole genome shotgun sequence of Streptomyces cinnamonensis NBRC 15873.</title>
        <authorList>
            <person name="Komaki H."/>
            <person name="Tamura T."/>
        </authorList>
    </citation>
    <scope>NUCLEOTIDE SEQUENCE [LARGE SCALE GENOMIC DNA]</scope>
    <source>
        <strain evidence="3">NBRC 15873</strain>
    </source>
</reference>
<evidence type="ECO:0000313" key="2">
    <source>
        <dbReference type="EMBL" id="GHI11764.1"/>
    </source>
</evidence>
<gene>
    <name evidence="2" type="ORF">Scinn_12270</name>
</gene>
<comment type="caution">
    <text evidence="2">The sequence shown here is derived from an EMBL/GenBank/DDBJ whole genome shotgun (WGS) entry which is preliminary data.</text>
</comment>
<dbReference type="InterPro" id="IPR001387">
    <property type="entry name" value="Cro/C1-type_HTH"/>
</dbReference>
<sequence length="279" mass="30162">MAMTPTTTTADRALGEFLHARRAALRPQDVGMASHGVRRVAGLRREEVAVLADVNVDYYARLEQGRERHPSAQVLDALAHALRLRPDAHAHLHRLAGSPPAGRPAHGRVDPTLRRLLDGFSDCPAFVVDPALDILAANACALALHAPFSPADNLARMVFLDPAARRFYPDWTSTSRATAGHLRAATGTAPDNARLRDLVRTLTARSPDFARLWATHDVLAKTQDAKHLHHPLAGPLTLTYQSFDVRAAPGQQLIVYQPADPDAARALALLGADRSCTGP</sequence>
<dbReference type="InterPro" id="IPR010982">
    <property type="entry name" value="Lambda_DNA-bd_dom_sf"/>
</dbReference>
<name>A0ABQ3NGC8_STRVG</name>
<evidence type="ECO:0000259" key="1">
    <source>
        <dbReference type="PROSITE" id="PS50943"/>
    </source>
</evidence>
<dbReference type="SUPFAM" id="SSF47413">
    <property type="entry name" value="lambda repressor-like DNA-binding domains"/>
    <property type="match status" value="1"/>
</dbReference>